<comment type="caution">
    <text evidence="1">The sequence shown here is derived from an EMBL/GenBank/DDBJ whole genome shotgun (WGS) entry which is preliminary data.</text>
</comment>
<evidence type="ECO:0000313" key="2">
    <source>
        <dbReference type="Proteomes" id="UP000240971"/>
    </source>
</evidence>
<evidence type="ECO:0000313" key="1">
    <source>
        <dbReference type="EMBL" id="PSL44885.1"/>
    </source>
</evidence>
<sequence>MGAEDLSGDICVNIFQIKQHNTHQGNLLNPKNPGSDNIR</sequence>
<dbReference type="Proteomes" id="UP000240971">
    <property type="component" value="Unassembled WGS sequence"/>
</dbReference>
<proteinExistence type="predicted"/>
<reference evidence="1 2" key="1">
    <citation type="submission" date="2018-03" db="EMBL/GenBank/DDBJ databases">
        <title>Genomic Encyclopedia of Archaeal and Bacterial Type Strains, Phase II (KMG-II): from individual species to whole genera.</title>
        <authorList>
            <person name="Goeker M."/>
        </authorList>
    </citation>
    <scope>NUCLEOTIDE SEQUENCE [LARGE SCALE GENOMIC DNA]</scope>
    <source>
        <strain evidence="1 2">DSM 24859</strain>
    </source>
</reference>
<accession>A0A2P8HFA4</accession>
<gene>
    <name evidence="1" type="ORF">CLV51_105258</name>
</gene>
<dbReference type="AlphaFoldDB" id="A0A2P8HFA4"/>
<organism evidence="1 2">
    <name type="scientific">Chitinophaga niastensis</name>
    <dbReference type="NCBI Taxonomy" id="536980"/>
    <lineage>
        <taxon>Bacteria</taxon>
        <taxon>Pseudomonadati</taxon>
        <taxon>Bacteroidota</taxon>
        <taxon>Chitinophagia</taxon>
        <taxon>Chitinophagales</taxon>
        <taxon>Chitinophagaceae</taxon>
        <taxon>Chitinophaga</taxon>
    </lineage>
</organism>
<protein>
    <submittedName>
        <fullName evidence="1">Uncharacterized protein</fullName>
    </submittedName>
</protein>
<dbReference type="EMBL" id="PYAW01000005">
    <property type="protein sequence ID" value="PSL44885.1"/>
    <property type="molecule type" value="Genomic_DNA"/>
</dbReference>
<name>A0A2P8HFA4_CHINA</name>
<keyword evidence="2" id="KW-1185">Reference proteome</keyword>